<dbReference type="InterPro" id="IPR016181">
    <property type="entry name" value="Acyl_CoA_acyltransferase"/>
</dbReference>
<sequence>MGQLSVRQSEYTIRPYEASDFDGFLDLYAQVFDTDRDREWFDWKYGDNPYVDHVPILVAERDGDLVGARPFFALDVSVGGERRLALQPADAMVHPDHRRQGLFTRMTEAAIETYGDGEPSFFFNFPNHRSTPGNLKLGWKRVTDRSTYYRVQDPSALASGLSAPWSTVAALALRPVVGCHNWLSDRRTETADRVTVERRETVPSATLASLAVPEDRNGIRAWRDAQFYDWRFGNPAWTYDTYVAVDGSDAVAAMVTGTGVSAGIVQTKIVDVLPLPDDGVGGGRTADCLDALLARAVRDNAESDVLIAPATLPRSVAVGRGFRRDDRPPLSRVANPTTHVVRSLTGEWRVDGLDVTDPANWRLTFAEKDSN</sequence>
<dbReference type="EMBL" id="FOZK01000002">
    <property type="protein sequence ID" value="SFS03067.1"/>
    <property type="molecule type" value="Genomic_DNA"/>
</dbReference>
<dbReference type="CDD" id="cd04301">
    <property type="entry name" value="NAT_SF"/>
    <property type="match status" value="1"/>
</dbReference>
<gene>
    <name evidence="2" type="ORF">SAMN05216559_2731</name>
</gene>
<dbReference type="SUPFAM" id="SSF55729">
    <property type="entry name" value="Acyl-CoA N-acyltransferases (Nat)"/>
    <property type="match status" value="1"/>
</dbReference>
<dbReference type="GO" id="GO:0016747">
    <property type="term" value="F:acyltransferase activity, transferring groups other than amino-acyl groups"/>
    <property type="evidence" value="ECO:0007669"/>
    <property type="project" value="InterPro"/>
</dbReference>
<name>A0A1I6LHV8_9EURY</name>
<keyword evidence="2" id="KW-0689">Ribosomal protein</keyword>
<dbReference type="Gene3D" id="3.40.630.30">
    <property type="match status" value="1"/>
</dbReference>
<keyword evidence="2" id="KW-0687">Ribonucleoprotein</keyword>
<dbReference type="PROSITE" id="PS51186">
    <property type="entry name" value="GNAT"/>
    <property type="match status" value="1"/>
</dbReference>
<evidence type="ECO:0000313" key="3">
    <source>
        <dbReference type="Proteomes" id="UP000199062"/>
    </source>
</evidence>
<dbReference type="Proteomes" id="UP000199062">
    <property type="component" value="Unassembled WGS sequence"/>
</dbReference>
<evidence type="ECO:0000313" key="2">
    <source>
        <dbReference type="EMBL" id="SFS03067.1"/>
    </source>
</evidence>
<evidence type="ECO:0000259" key="1">
    <source>
        <dbReference type="PROSITE" id="PS51186"/>
    </source>
</evidence>
<organism evidence="2 3">
    <name type="scientific">Halomicrobium zhouii</name>
    <dbReference type="NCBI Taxonomy" id="767519"/>
    <lineage>
        <taxon>Archaea</taxon>
        <taxon>Methanobacteriati</taxon>
        <taxon>Methanobacteriota</taxon>
        <taxon>Stenosarchaea group</taxon>
        <taxon>Halobacteria</taxon>
        <taxon>Halobacteriales</taxon>
        <taxon>Haloarculaceae</taxon>
        <taxon>Halomicrobium</taxon>
    </lineage>
</organism>
<reference evidence="2 3" key="1">
    <citation type="submission" date="2016-10" db="EMBL/GenBank/DDBJ databases">
        <authorList>
            <person name="de Groot N.N."/>
        </authorList>
    </citation>
    <scope>NUCLEOTIDE SEQUENCE [LARGE SCALE GENOMIC DNA]</scope>
    <source>
        <strain evidence="2 3">CGMCC 1.10457</strain>
    </source>
</reference>
<feature type="domain" description="N-acetyltransferase" evidence="1">
    <location>
        <begin position="11"/>
        <end position="164"/>
    </location>
</feature>
<accession>A0A1I6LHV8</accession>
<dbReference type="AlphaFoldDB" id="A0A1I6LHV8"/>
<dbReference type="Pfam" id="PF13527">
    <property type="entry name" value="Acetyltransf_9"/>
    <property type="match status" value="1"/>
</dbReference>
<keyword evidence="3" id="KW-1185">Reference proteome</keyword>
<protein>
    <submittedName>
        <fullName evidence="2">Ribosomal protein S18 acetylase RimI</fullName>
    </submittedName>
</protein>
<dbReference type="GO" id="GO:0005840">
    <property type="term" value="C:ribosome"/>
    <property type="evidence" value="ECO:0007669"/>
    <property type="project" value="UniProtKB-KW"/>
</dbReference>
<dbReference type="InterPro" id="IPR000182">
    <property type="entry name" value="GNAT_dom"/>
</dbReference>
<proteinExistence type="predicted"/>
<dbReference type="STRING" id="767519.SAMN05216559_2731"/>